<evidence type="ECO:0000256" key="7">
    <source>
        <dbReference type="ARBA" id="ARBA00022801"/>
    </source>
</evidence>
<dbReference type="Pfam" id="PF24925">
    <property type="entry name" value="DUF7746"/>
    <property type="match status" value="1"/>
</dbReference>
<dbReference type="CDD" id="cd01647">
    <property type="entry name" value="RT_LTR"/>
    <property type="match status" value="1"/>
</dbReference>
<keyword evidence="16" id="KW-1185">Reference proteome</keyword>
<keyword evidence="9" id="KW-0175">Coiled coil</keyword>
<evidence type="ECO:0000256" key="6">
    <source>
        <dbReference type="ARBA" id="ARBA00022759"/>
    </source>
</evidence>
<dbReference type="InterPro" id="IPR041577">
    <property type="entry name" value="RT_RNaseH_2"/>
</dbReference>
<protein>
    <recommendedName>
        <fullName evidence="17">Reverse transcriptase</fullName>
    </recommendedName>
</protein>
<feature type="region of interest" description="Disordered" evidence="10">
    <location>
        <begin position="413"/>
        <end position="436"/>
    </location>
</feature>
<evidence type="ECO:0000259" key="14">
    <source>
        <dbReference type="Pfam" id="PF24925"/>
    </source>
</evidence>
<proteinExistence type="predicted"/>
<dbReference type="GO" id="GO:0004519">
    <property type="term" value="F:endonuclease activity"/>
    <property type="evidence" value="ECO:0007669"/>
    <property type="project" value="UniProtKB-KW"/>
</dbReference>
<dbReference type="Proteomes" id="UP000077755">
    <property type="component" value="Chromosome 5"/>
</dbReference>
<dbReference type="InterPro" id="IPR036875">
    <property type="entry name" value="Znf_CCHC_sf"/>
</dbReference>
<keyword evidence="6" id="KW-0255">Endonuclease</keyword>
<dbReference type="InterPro" id="IPR021109">
    <property type="entry name" value="Peptidase_aspartic_dom_sf"/>
</dbReference>
<keyword evidence="2" id="KW-0808">Transferase</keyword>
<evidence type="ECO:0000259" key="11">
    <source>
        <dbReference type="Pfam" id="PF00077"/>
    </source>
</evidence>
<evidence type="ECO:0000313" key="15">
    <source>
        <dbReference type="EMBL" id="WOH00690.1"/>
    </source>
</evidence>
<feature type="domain" description="Retropepsins" evidence="11">
    <location>
        <begin position="683"/>
        <end position="775"/>
    </location>
</feature>
<dbReference type="SUPFAM" id="SSF56672">
    <property type="entry name" value="DNA/RNA polymerases"/>
    <property type="match status" value="1"/>
</dbReference>
<evidence type="ECO:0000259" key="13">
    <source>
        <dbReference type="Pfam" id="PF17919"/>
    </source>
</evidence>
<organism evidence="15 16">
    <name type="scientific">Daucus carota subsp. sativus</name>
    <name type="common">Carrot</name>
    <dbReference type="NCBI Taxonomy" id="79200"/>
    <lineage>
        <taxon>Eukaryota</taxon>
        <taxon>Viridiplantae</taxon>
        <taxon>Streptophyta</taxon>
        <taxon>Embryophyta</taxon>
        <taxon>Tracheophyta</taxon>
        <taxon>Spermatophyta</taxon>
        <taxon>Magnoliopsida</taxon>
        <taxon>eudicotyledons</taxon>
        <taxon>Gunneridae</taxon>
        <taxon>Pentapetalae</taxon>
        <taxon>asterids</taxon>
        <taxon>campanulids</taxon>
        <taxon>Apiales</taxon>
        <taxon>Apiaceae</taxon>
        <taxon>Apioideae</taxon>
        <taxon>Scandiceae</taxon>
        <taxon>Daucinae</taxon>
        <taxon>Daucus</taxon>
        <taxon>Daucus sect. Daucus</taxon>
    </lineage>
</organism>
<dbReference type="Pfam" id="PF17919">
    <property type="entry name" value="RT_RNaseH_2"/>
    <property type="match status" value="1"/>
</dbReference>
<dbReference type="SUPFAM" id="SSF50630">
    <property type="entry name" value="Acid proteases"/>
    <property type="match status" value="1"/>
</dbReference>
<feature type="domain" description="DUF7746" evidence="14">
    <location>
        <begin position="169"/>
        <end position="248"/>
    </location>
</feature>
<dbReference type="GO" id="GO:0003676">
    <property type="term" value="F:nucleic acid binding"/>
    <property type="evidence" value="ECO:0007669"/>
    <property type="project" value="InterPro"/>
</dbReference>
<dbReference type="Gene3D" id="2.40.70.10">
    <property type="entry name" value="Acid Proteases"/>
    <property type="match status" value="1"/>
</dbReference>
<keyword evidence="3" id="KW-0548">Nucleotidyltransferase</keyword>
<keyword evidence="7" id="KW-0378">Hydrolase</keyword>
<evidence type="ECO:0000256" key="8">
    <source>
        <dbReference type="ARBA" id="ARBA00022918"/>
    </source>
</evidence>
<dbReference type="Gene3D" id="3.10.10.10">
    <property type="entry name" value="HIV Type 1 Reverse Transcriptase, subunit A, domain 1"/>
    <property type="match status" value="1"/>
</dbReference>
<dbReference type="InterPro" id="IPR043128">
    <property type="entry name" value="Rev_trsase/Diguanyl_cyclase"/>
</dbReference>
<dbReference type="InterPro" id="IPR000477">
    <property type="entry name" value="RT_dom"/>
</dbReference>
<dbReference type="InterPro" id="IPR043502">
    <property type="entry name" value="DNA/RNA_pol_sf"/>
</dbReference>
<name>A0AAF0X3D7_DAUCS</name>
<feature type="compositionally biased region" description="Basic residues" evidence="10">
    <location>
        <begin position="413"/>
        <end position="432"/>
    </location>
</feature>
<reference evidence="15" key="1">
    <citation type="journal article" date="2016" name="Nat. Genet.">
        <title>A high-quality carrot genome assembly provides new insights into carotenoid accumulation and asterid genome evolution.</title>
        <authorList>
            <person name="Iorizzo M."/>
            <person name="Ellison S."/>
            <person name="Senalik D."/>
            <person name="Zeng P."/>
            <person name="Satapoomin P."/>
            <person name="Huang J."/>
            <person name="Bowman M."/>
            <person name="Iovene M."/>
            <person name="Sanseverino W."/>
            <person name="Cavagnaro P."/>
            <person name="Yildiz M."/>
            <person name="Macko-Podgorni A."/>
            <person name="Moranska E."/>
            <person name="Grzebelus E."/>
            <person name="Grzebelus D."/>
            <person name="Ashrafi H."/>
            <person name="Zheng Z."/>
            <person name="Cheng S."/>
            <person name="Spooner D."/>
            <person name="Van Deynze A."/>
            <person name="Simon P."/>
        </authorList>
    </citation>
    <scope>NUCLEOTIDE SEQUENCE</scope>
    <source>
        <tissue evidence="15">Leaf</tissue>
    </source>
</reference>
<evidence type="ECO:0000259" key="12">
    <source>
        <dbReference type="Pfam" id="PF00078"/>
    </source>
</evidence>
<dbReference type="Gene3D" id="3.30.70.270">
    <property type="match status" value="2"/>
</dbReference>
<dbReference type="GO" id="GO:0008270">
    <property type="term" value="F:zinc ion binding"/>
    <property type="evidence" value="ECO:0007669"/>
    <property type="project" value="InterPro"/>
</dbReference>
<feature type="domain" description="Reverse transcriptase/retrotransposon-derived protein RNase H-like" evidence="13">
    <location>
        <begin position="1163"/>
        <end position="1262"/>
    </location>
</feature>
<dbReference type="GO" id="GO:0006508">
    <property type="term" value="P:proteolysis"/>
    <property type="evidence" value="ECO:0007669"/>
    <property type="project" value="UniProtKB-KW"/>
</dbReference>
<dbReference type="CDD" id="cd09274">
    <property type="entry name" value="RNase_HI_RT_Ty3"/>
    <property type="match status" value="1"/>
</dbReference>
<dbReference type="EMBL" id="CP093347">
    <property type="protein sequence ID" value="WOH00690.1"/>
    <property type="molecule type" value="Genomic_DNA"/>
</dbReference>
<evidence type="ECO:0000256" key="10">
    <source>
        <dbReference type="SAM" id="MobiDB-lite"/>
    </source>
</evidence>
<sequence>MNLHTLGKQLTRVETTTDALLQKIEKPLQSQSLQPVKQEPVLIPPPVYTQFNLQSKRETNLVNALVAKLEEIKLQEKTTTTSSSVTVINKEESYKTEEENDSHSDYDNNLTQIQEQFNTELNNNDINKIEFDKSPLKNKVPYGRYYYPRPTPMDVLFEENFINTEKSSFSSDQIYEWNIDGCAEQQIFAVLHKMLMYSTICKANNNSDSHIANFITSGFTGQLKGWWDNILTPVQRTEILTAKKLIQTQTSDSMVVKSEYQEDSVYTLIQTILKHFIGNAFHTMDCSRELLINLRCPTLTHFRWYKDVFLSKIMHRQDGNLSFWKEKYISGLPTLFAERVRNRLRSKHHGLEIPLDQYTYGELTNEMIAEGLALCNDLNLKAQLKKQGITHRKEIGEFCEQFSYPLIKPTHRKMPKKFNKPRKSYSRKRKKYKENQPNKFKSSFKKKIPKRQFIKSVTCHKCGKKGHYANKCFLKKKINELSMDDSLKQEIYNIIDSDLIESDTSEYSSNELCNIQDSDIDYTSESESNEDTCACKTSIDPYVANLNMNGLSINVLSSSEQFVLDMIEKISDNNLKREMIEQYLSKIKEPQEKPYKKPQIYTPYTLQEVISRFNQPEKPITIQDLKEELNSQKKEISNLKQRVNYLESICEQNTTSKEDGESSNQFLCRLQQITYQKWYINITLIINKTFTLNTIALVDSGADINCIREGLVPTQYYEKTKQDLSTANGSKLWIKYKLTDVTICNQGMCLESAFIMVPNLSQSIILGTPFLNSIQPMTIYTSGIHTEINGIKISYEFISSPILKNLNEVPINNINLLKRSIENKQNHNILLKQEIINLIIEEKLKTKIIQEKIDQIHNNIQTDLCNNLPNAFWNRKKHMISLPYEESFTEDKIPTKARPSQMDKNMLEYCKQEITTLLEKGLITPSKSPWSCAAFYVNKNAEKERGTPRLVINYKPLNKALKWIRYPIPNKKDLLNRLSQARIFSKFDLKSGFWQIQIKPEDRYKTAFTVPFGQYEWTVMPFGLKNAPSEFQNIMNDIFIPYSHFCIVYIDDILIFSDNIDQHFKHLKIFIDVVKQNGLVLSPTKINLFQTKIRFLGHNIHQGTIIPIERSLIFADNFPDRITDKKMLQRFLGSLNYIADFYKNLAQDTSILYKRLNKNPVPWTEEHTKAVQKIKLKTKTIPCIYLGNPQWFKIVETDASNIGYGGILKQVNPDSKKEELLRYTSGHWNKTQLNYSTVKKEMLSVLKCLFKFQDDLLNQNFLLRIDCSSVKEVLEKDIKNLVAKQQFARWQALLSVFDFQIEYIEGESNSLPDYLTREFLQGLPSPEKEGN</sequence>
<evidence type="ECO:0000313" key="16">
    <source>
        <dbReference type="Proteomes" id="UP000077755"/>
    </source>
</evidence>
<dbReference type="Pfam" id="PF00077">
    <property type="entry name" value="RVP"/>
    <property type="match status" value="1"/>
</dbReference>
<feature type="coiled-coil region" evidence="9">
    <location>
        <begin position="622"/>
        <end position="649"/>
    </location>
</feature>
<dbReference type="SUPFAM" id="SSF57756">
    <property type="entry name" value="Retrovirus zinc finger-like domains"/>
    <property type="match status" value="1"/>
</dbReference>
<keyword evidence="8" id="KW-0695">RNA-directed DNA polymerase</keyword>
<dbReference type="FunFam" id="3.10.10.10:FF:000007">
    <property type="entry name" value="Retrovirus-related Pol polyprotein from transposon 17.6-like Protein"/>
    <property type="match status" value="1"/>
</dbReference>
<evidence type="ECO:0000256" key="3">
    <source>
        <dbReference type="ARBA" id="ARBA00022695"/>
    </source>
</evidence>
<feature type="domain" description="Reverse transcriptase" evidence="12">
    <location>
        <begin position="943"/>
        <end position="1100"/>
    </location>
</feature>
<dbReference type="Pfam" id="PF00078">
    <property type="entry name" value="RVT_1"/>
    <property type="match status" value="1"/>
</dbReference>
<reference evidence="15" key="2">
    <citation type="submission" date="2022-03" db="EMBL/GenBank/DDBJ databases">
        <title>Draft title - Genomic analysis of global carrot germplasm unveils the trajectory of domestication and the origin of high carotenoid orange carrot.</title>
        <authorList>
            <person name="Iorizzo M."/>
            <person name="Ellison S."/>
            <person name="Senalik D."/>
            <person name="Macko-Podgorni A."/>
            <person name="Grzebelus D."/>
            <person name="Bostan H."/>
            <person name="Rolling W."/>
            <person name="Curaba J."/>
            <person name="Simon P."/>
        </authorList>
    </citation>
    <scope>NUCLEOTIDE SEQUENCE</scope>
    <source>
        <tissue evidence="15">Leaf</tissue>
    </source>
</reference>
<evidence type="ECO:0000256" key="4">
    <source>
        <dbReference type="ARBA" id="ARBA00022722"/>
    </source>
</evidence>
<gene>
    <name evidence="15" type="ORF">DCAR_0520064</name>
</gene>
<keyword evidence="1" id="KW-0645">Protease</keyword>
<dbReference type="InterPro" id="IPR056648">
    <property type="entry name" value="DUF7746"/>
</dbReference>
<keyword evidence="5" id="KW-0064">Aspartyl protease</keyword>
<evidence type="ECO:0000256" key="5">
    <source>
        <dbReference type="ARBA" id="ARBA00022750"/>
    </source>
</evidence>
<dbReference type="CDD" id="cd00303">
    <property type="entry name" value="retropepsin_like"/>
    <property type="match status" value="1"/>
</dbReference>
<keyword evidence="4" id="KW-0540">Nuclease</keyword>
<accession>A0AAF0X3D7</accession>
<dbReference type="PANTHER" id="PTHR33064">
    <property type="entry name" value="POL PROTEIN"/>
    <property type="match status" value="1"/>
</dbReference>
<evidence type="ECO:0008006" key="17">
    <source>
        <dbReference type="Google" id="ProtNLM"/>
    </source>
</evidence>
<evidence type="ECO:0000256" key="2">
    <source>
        <dbReference type="ARBA" id="ARBA00022679"/>
    </source>
</evidence>
<dbReference type="InterPro" id="IPR051320">
    <property type="entry name" value="Viral_Replic_Matur_Polypro"/>
</dbReference>
<evidence type="ECO:0000256" key="9">
    <source>
        <dbReference type="SAM" id="Coils"/>
    </source>
</evidence>
<evidence type="ECO:0000256" key="1">
    <source>
        <dbReference type="ARBA" id="ARBA00022670"/>
    </source>
</evidence>
<dbReference type="GO" id="GO:0003964">
    <property type="term" value="F:RNA-directed DNA polymerase activity"/>
    <property type="evidence" value="ECO:0007669"/>
    <property type="project" value="UniProtKB-KW"/>
</dbReference>
<dbReference type="Pfam" id="PF22909">
    <property type="entry name" value="Caulimovir_coat_dom"/>
    <property type="match status" value="1"/>
</dbReference>
<dbReference type="PANTHER" id="PTHR33064:SF37">
    <property type="entry name" value="RIBONUCLEASE H"/>
    <property type="match status" value="1"/>
</dbReference>
<dbReference type="InterPro" id="IPR018061">
    <property type="entry name" value="Retropepsins"/>
</dbReference>
<dbReference type="GO" id="GO:0004190">
    <property type="term" value="F:aspartic-type endopeptidase activity"/>
    <property type="evidence" value="ECO:0007669"/>
    <property type="project" value="UniProtKB-KW"/>
</dbReference>